<dbReference type="AlphaFoldDB" id="A0A8K0W7H4"/>
<keyword evidence="5" id="KW-0539">Nucleus</keyword>
<evidence type="ECO:0000256" key="3">
    <source>
        <dbReference type="ARBA" id="ARBA00023015"/>
    </source>
</evidence>
<accession>A0A8K0W7H4</accession>
<dbReference type="PANTHER" id="PTHR47338">
    <property type="entry name" value="ZN(II)2CYS6 TRANSCRIPTION FACTOR (EUROFUNG)-RELATED"/>
    <property type="match status" value="1"/>
</dbReference>
<dbReference type="SUPFAM" id="SSF57701">
    <property type="entry name" value="Zn2/Cys6 DNA-binding domain"/>
    <property type="match status" value="1"/>
</dbReference>
<dbReference type="Gene3D" id="4.10.240.10">
    <property type="entry name" value="Zn(2)-C6 fungal-type DNA-binding domain"/>
    <property type="match status" value="1"/>
</dbReference>
<dbReference type="InterPro" id="IPR036864">
    <property type="entry name" value="Zn2-C6_fun-type_DNA-bd_sf"/>
</dbReference>
<evidence type="ECO:0000313" key="9">
    <source>
        <dbReference type="Proteomes" id="UP000813427"/>
    </source>
</evidence>
<proteinExistence type="predicted"/>
<evidence type="ECO:0000256" key="2">
    <source>
        <dbReference type="ARBA" id="ARBA00022723"/>
    </source>
</evidence>
<keyword evidence="9" id="KW-1185">Reference proteome</keyword>
<keyword evidence="2" id="KW-0479">Metal-binding</keyword>
<feature type="domain" description="Zn(2)-C6 fungal-type" evidence="7">
    <location>
        <begin position="15"/>
        <end position="45"/>
    </location>
</feature>
<dbReference type="Proteomes" id="UP000813427">
    <property type="component" value="Unassembled WGS sequence"/>
</dbReference>
<keyword evidence="3" id="KW-0805">Transcription regulation</keyword>
<comment type="subcellular location">
    <subcellularLocation>
        <location evidence="1">Nucleus</location>
    </subcellularLocation>
</comment>
<dbReference type="PROSITE" id="PS00463">
    <property type="entry name" value="ZN2_CY6_FUNGAL_1"/>
    <property type="match status" value="1"/>
</dbReference>
<comment type="caution">
    <text evidence="8">The sequence shown here is derived from an EMBL/GenBank/DDBJ whole genome shotgun (WGS) entry which is preliminary data.</text>
</comment>
<dbReference type="GO" id="GO:0008270">
    <property type="term" value="F:zinc ion binding"/>
    <property type="evidence" value="ECO:0007669"/>
    <property type="project" value="InterPro"/>
</dbReference>
<evidence type="ECO:0000313" key="8">
    <source>
        <dbReference type="EMBL" id="KAH7233583.1"/>
    </source>
</evidence>
<dbReference type="PANTHER" id="PTHR47338:SF5">
    <property type="entry name" value="ZN(II)2CYS6 TRANSCRIPTION FACTOR (EUROFUNG)"/>
    <property type="match status" value="1"/>
</dbReference>
<feature type="region of interest" description="Disordered" evidence="6">
    <location>
        <begin position="119"/>
        <end position="139"/>
    </location>
</feature>
<evidence type="ECO:0000256" key="5">
    <source>
        <dbReference type="ARBA" id="ARBA00023242"/>
    </source>
</evidence>
<protein>
    <recommendedName>
        <fullName evidence="7">Zn(2)-C6 fungal-type domain-containing protein</fullName>
    </recommendedName>
</protein>
<dbReference type="GO" id="GO:0000981">
    <property type="term" value="F:DNA-binding transcription factor activity, RNA polymerase II-specific"/>
    <property type="evidence" value="ECO:0007669"/>
    <property type="project" value="InterPro"/>
</dbReference>
<reference evidence="8" key="1">
    <citation type="journal article" date="2021" name="Nat. Commun.">
        <title>Genetic determinants of endophytism in the Arabidopsis root mycobiome.</title>
        <authorList>
            <person name="Mesny F."/>
            <person name="Miyauchi S."/>
            <person name="Thiergart T."/>
            <person name="Pickel B."/>
            <person name="Atanasova L."/>
            <person name="Karlsson M."/>
            <person name="Huettel B."/>
            <person name="Barry K.W."/>
            <person name="Haridas S."/>
            <person name="Chen C."/>
            <person name="Bauer D."/>
            <person name="Andreopoulos W."/>
            <person name="Pangilinan J."/>
            <person name="LaButti K."/>
            <person name="Riley R."/>
            <person name="Lipzen A."/>
            <person name="Clum A."/>
            <person name="Drula E."/>
            <person name="Henrissat B."/>
            <person name="Kohler A."/>
            <person name="Grigoriev I.V."/>
            <person name="Martin F.M."/>
            <person name="Hacquard S."/>
        </authorList>
    </citation>
    <scope>NUCLEOTIDE SEQUENCE</scope>
    <source>
        <strain evidence="8">MPI-SDFR-AT-0068</strain>
    </source>
</reference>
<dbReference type="InterPro" id="IPR050815">
    <property type="entry name" value="TF_fung"/>
</dbReference>
<evidence type="ECO:0000256" key="6">
    <source>
        <dbReference type="SAM" id="MobiDB-lite"/>
    </source>
</evidence>
<gene>
    <name evidence="8" type="ORF">BKA59DRAFT_488325</name>
</gene>
<dbReference type="Pfam" id="PF00172">
    <property type="entry name" value="Zn_clus"/>
    <property type="match status" value="1"/>
</dbReference>
<dbReference type="CDD" id="cd00067">
    <property type="entry name" value="GAL4"/>
    <property type="match status" value="1"/>
</dbReference>
<organism evidence="8 9">
    <name type="scientific">Fusarium tricinctum</name>
    <dbReference type="NCBI Taxonomy" id="61284"/>
    <lineage>
        <taxon>Eukaryota</taxon>
        <taxon>Fungi</taxon>
        <taxon>Dikarya</taxon>
        <taxon>Ascomycota</taxon>
        <taxon>Pezizomycotina</taxon>
        <taxon>Sordariomycetes</taxon>
        <taxon>Hypocreomycetidae</taxon>
        <taxon>Hypocreales</taxon>
        <taxon>Nectriaceae</taxon>
        <taxon>Fusarium</taxon>
        <taxon>Fusarium tricinctum species complex</taxon>
    </lineage>
</organism>
<keyword evidence="4" id="KW-0804">Transcription</keyword>
<dbReference type="InterPro" id="IPR001138">
    <property type="entry name" value="Zn2Cys6_DnaBD"/>
</dbReference>
<dbReference type="OrthoDB" id="4356994at2759"/>
<dbReference type="PROSITE" id="PS50048">
    <property type="entry name" value="ZN2_CY6_FUNGAL_2"/>
    <property type="match status" value="1"/>
</dbReference>
<dbReference type="EMBL" id="JAGPXF010000008">
    <property type="protein sequence ID" value="KAH7233583.1"/>
    <property type="molecule type" value="Genomic_DNA"/>
</dbReference>
<evidence type="ECO:0000256" key="1">
    <source>
        <dbReference type="ARBA" id="ARBA00004123"/>
    </source>
</evidence>
<dbReference type="GO" id="GO:0005634">
    <property type="term" value="C:nucleus"/>
    <property type="evidence" value="ECO:0007669"/>
    <property type="project" value="UniProtKB-SubCell"/>
</dbReference>
<evidence type="ECO:0000256" key="4">
    <source>
        <dbReference type="ARBA" id="ARBA00023163"/>
    </source>
</evidence>
<dbReference type="SMART" id="SM00066">
    <property type="entry name" value="GAL4"/>
    <property type="match status" value="1"/>
</dbReference>
<name>A0A8K0W7H4_9HYPO</name>
<sequence length="382" mass="41590">MPALPVSPRAVRRSACESCRRTRCKCDSGKPSCRRCLRLGFECVYSVKGPMGRPARRRLALPSTPAWPIFNTPDASASATETLTLSSDSSPSSVLQGLSQLEVDTLLGLSALAEVAPGIDDPVRLDPGEGNDSSTSGVGFSPAFEEIPVPALSTSLTSRTSSVPAASPTAQPASACACLASCYLTMDHLCKNEKLTFPSGLQPLRKAVATATEMAHCEVCPGNRLFAMQNIQLLVTLVMSIVKQYDVILQSIDEEGGPLGQQPQSKHLHFKAAEDEITNSSTEYVSLDYPIELSPAQWATLAKKVVKNEVYGRDGSQDSLWALLIFLEQRQVRWHAVPPRRDFRHNHPPDDEPFCIKIIWKSKELLAALKFQDADEGAQDKQ</sequence>
<evidence type="ECO:0000259" key="7">
    <source>
        <dbReference type="PROSITE" id="PS50048"/>
    </source>
</evidence>